<dbReference type="InterPro" id="IPR007791">
    <property type="entry name" value="DjlA_N"/>
</dbReference>
<dbReference type="SUPFAM" id="SSF158682">
    <property type="entry name" value="TerB-like"/>
    <property type="match status" value="1"/>
</dbReference>
<dbReference type="EMBL" id="LVYD01000055">
    <property type="protein sequence ID" value="OQP61841.1"/>
    <property type="molecule type" value="Genomic_DNA"/>
</dbReference>
<sequence length="141" mass="16267">MYTGLLKAPEEGICHLFYYCCMKDGQFQESELNTISDKLVSIDLHKKLNFKDEMRKFKSYQSSLTDEDMYLKYLISLIQPTNALALFSWCVELCASDSGVSAEEDALLFRIAKLLNIGETEKDLLQRLMIERSSVLVEKKF</sequence>
<dbReference type="Pfam" id="PF05099">
    <property type="entry name" value="TerB"/>
    <property type="match status" value="1"/>
</dbReference>
<dbReference type="RefSeq" id="WP_081150297.1">
    <property type="nucleotide sequence ID" value="NZ_LVYD01000055.1"/>
</dbReference>
<accession>A0A1V9FU36</accession>
<dbReference type="CDD" id="cd07177">
    <property type="entry name" value="terB_like"/>
    <property type="match status" value="1"/>
</dbReference>
<evidence type="ECO:0000313" key="3">
    <source>
        <dbReference type="Proteomes" id="UP000192796"/>
    </source>
</evidence>
<proteinExistence type="predicted"/>
<name>A0A1V9FU36_9BACT</name>
<dbReference type="Gene3D" id="1.10.3680.10">
    <property type="entry name" value="TerB-like"/>
    <property type="match status" value="1"/>
</dbReference>
<evidence type="ECO:0000259" key="1">
    <source>
        <dbReference type="Pfam" id="PF05099"/>
    </source>
</evidence>
<organism evidence="2 3">
    <name type="scientific">Niastella vici</name>
    <dbReference type="NCBI Taxonomy" id="1703345"/>
    <lineage>
        <taxon>Bacteria</taxon>
        <taxon>Pseudomonadati</taxon>
        <taxon>Bacteroidota</taxon>
        <taxon>Chitinophagia</taxon>
        <taxon>Chitinophagales</taxon>
        <taxon>Chitinophagaceae</taxon>
        <taxon>Niastella</taxon>
    </lineage>
</organism>
<protein>
    <recommendedName>
        <fullName evidence="1">Co-chaperone DjlA N-terminal domain-containing protein</fullName>
    </recommendedName>
</protein>
<dbReference type="InterPro" id="IPR029024">
    <property type="entry name" value="TerB-like"/>
</dbReference>
<dbReference type="OrthoDB" id="669314at2"/>
<gene>
    <name evidence="2" type="ORF">A3860_30715</name>
</gene>
<evidence type="ECO:0000313" key="2">
    <source>
        <dbReference type="EMBL" id="OQP61841.1"/>
    </source>
</evidence>
<dbReference type="Proteomes" id="UP000192796">
    <property type="component" value="Unassembled WGS sequence"/>
</dbReference>
<feature type="domain" description="Co-chaperone DjlA N-terminal" evidence="1">
    <location>
        <begin position="22"/>
        <end position="122"/>
    </location>
</feature>
<reference evidence="2 3" key="1">
    <citation type="submission" date="2016-03" db="EMBL/GenBank/DDBJ databases">
        <title>Niastella vici sp. nov., isolated from farmland soil.</title>
        <authorList>
            <person name="Chen L."/>
            <person name="Wang D."/>
            <person name="Yang S."/>
            <person name="Wang G."/>
        </authorList>
    </citation>
    <scope>NUCLEOTIDE SEQUENCE [LARGE SCALE GENOMIC DNA]</scope>
    <source>
        <strain evidence="2 3">DJ57</strain>
    </source>
</reference>
<comment type="caution">
    <text evidence="2">The sequence shown here is derived from an EMBL/GenBank/DDBJ whole genome shotgun (WGS) entry which is preliminary data.</text>
</comment>
<keyword evidence="3" id="KW-1185">Reference proteome</keyword>
<dbReference type="AlphaFoldDB" id="A0A1V9FU36"/>